<evidence type="ECO:0000313" key="6">
    <source>
        <dbReference type="EMBL" id="PNC18283.1"/>
    </source>
</evidence>
<accession>A0A2N8HEC2</accession>
<evidence type="ECO:0000256" key="3">
    <source>
        <dbReference type="ARBA" id="ARBA00023125"/>
    </source>
</evidence>
<dbReference type="FunFam" id="3.90.1530.30:FF:000001">
    <property type="entry name" value="Chromosome partitioning protein ParB"/>
    <property type="match status" value="1"/>
</dbReference>
<dbReference type="FunFam" id="1.10.10.2830:FF:000001">
    <property type="entry name" value="Chromosome partitioning protein ParB"/>
    <property type="match status" value="1"/>
</dbReference>
<evidence type="ECO:0000256" key="4">
    <source>
        <dbReference type="SAM" id="MobiDB-lite"/>
    </source>
</evidence>
<dbReference type="InterPro" id="IPR041468">
    <property type="entry name" value="HTH_ParB/Spo0J"/>
</dbReference>
<comment type="caution">
    <text evidence="6">The sequence shown here is derived from an EMBL/GenBank/DDBJ whole genome shotgun (WGS) entry which is preliminary data.</text>
</comment>
<dbReference type="InterPro" id="IPR003115">
    <property type="entry name" value="ParB_N"/>
</dbReference>
<comment type="similarity">
    <text evidence="1">Belongs to the ParB family.</text>
</comment>
<dbReference type="SMART" id="SM00470">
    <property type="entry name" value="ParB"/>
    <property type="match status" value="1"/>
</dbReference>
<sequence>MERENEAARTRTTGKEAPAALLENHLPDTEHRHTRRTASRTRGREFPPQITNTLLKMEQVHASFFSAMAKPALGKGFDALINQNLSRESLAAPQAGDVVHQLSHASIIPSSLQPRAIFTPEQLAELVDSIKEHGIIQPLIVRKTESGKYELIAGERRWRASGILGLSTVPAIIREASDKDVLELALIENLQRENLSPLEEASGYMRLKTEFRMKQGDIAKRVGKSRASVANSMRLLDLPQAVQDMLGNAFISVGHAKVLLSLRNEDQQIQLGRDIVNKGYTVRQTEKAIQKILNPPEPAPARKPSSPQYKKISSVLAKQFGTPVNISGQGSKGSIEITFSSKADFIRILELLGQDEWSDSK</sequence>
<dbReference type="Gene3D" id="1.10.10.2830">
    <property type="match status" value="1"/>
</dbReference>
<dbReference type="OrthoDB" id="9802051at2"/>
<dbReference type="SUPFAM" id="SSF109709">
    <property type="entry name" value="KorB DNA-binding domain-like"/>
    <property type="match status" value="1"/>
</dbReference>
<dbReference type="Pfam" id="PF02195">
    <property type="entry name" value="ParB_N"/>
    <property type="match status" value="1"/>
</dbReference>
<feature type="domain" description="ParB-like N-terminal" evidence="5">
    <location>
        <begin position="100"/>
        <end position="190"/>
    </location>
</feature>
<protein>
    <submittedName>
        <fullName evidence="6">Transcriptional regulator</fullName>
    </submittedName>
</protein>
<keyword evidence="3" id="KW-0238">DNA-binding</keyword>
<evidence type="ECO:0000256" key="2">
    <source>
        <dbReference type="ARBA" id="ARBA00022829"/>
    </source>
</evidence>
<proteinExistence type="inferred from homology"/>
<dbReference type="SUPFAM" id="SSF110849">
    <property type="entry name" value="ParB/Sulfiredoxin"/>
    <property type="match status" value="1"/>
</dbReference>
<dbReference type="InterPro" id="IPR036086">
    <property type="entry name" value="ParB/Sulfiredoxin_sf"/>
</dbReference>
<dbReference type="AlphaFoldDB" id="A0A2N8HEC2"/>
<dbReference type="Pfam" id="PF17762">
    <property type="entry name" value="HTH_ParB"/>
    <property type="match status" value="1"/>
</dbReference>
<dbReference type="GO" id="GO:0005694">
    <property type="term" value="C:chromosome"/>
    <property type="evidence" value="ECO:0007669"/>
    <property type="project" value="TreeGrafter"/>
</dbReference>
<evidence type="ECO:0000259" key="5">
    <source>
        <dbReference type="SMART" id="SM00470"/>
    </source>
</evidence>
<dbReference type="NCBIfam" id="TIGR00180">
    <property type="entry name" value="parB_part"/>
    <property type="match status" value="1"/>
</dbReference>
<evidence type="ECO:0000256" key="1">
    <source>
        <dbReference type="ARBA" id="ARBA00006295"/>
    </source>
</evidence>
<organism evidence="6 7">
    <name type="scientific">Akkermansia muciniphila</name>
    <dbReference type="NCBI Taxonomy" id="239935"/>
    <lineage>
        <taxon>Bacteria</taxon>
        <taxon>Pseudomonadati</taxon>
        <taxon>Verrucomicrobiota</taxon>
        <taxon>Verrucomicrobiia</taxon>
        <taxon>Verrucomicrobiales</taxon>
        <taxon>Akkermansiaceae</taxon>
        <taxon>Akkermansia</taxon>
    </lineage>
</organism>
<feature type="compositionally biased region" description="Basic residues" evidence="4">
    <location>
        <begin position="32"/>
        <end position="41"/>
    </location>
</feature>
<dbReference type="Proteomes" id="UP000236000">
    <property type="component" value="Unassembled WGS sequence"/>
</dbReference>
<dbReference type="InterPro" id="IPR050336">
    <property type="entry name" value="Chromosome_partition/occlusion"/>
</dbReference>
<dbReference type="InterPro" id="IPR004437">
    <property type="entry name" value="ParB/RepB/Spo0J"/>
</dbReference>
<dbReference type="PANTHER" id="PTHR33375:SF1">
    <property type="entry name" value="CHROMOSOME-PARTITIONING PROTEIN PARB-RELATED"/>
    <property type="match status" value="1"/>
</dbReference>
<gene>
    <name evidence="6" type="ORF">CXU22_06565</name>
</gene>
<dbReference type="GO" id="GO:0007059">
    <property type="term" value="P:chromosome segregation"/>
    <property type="evidence" value="ECO:0007669"/>
    <property type="project" value="UniProtKB-KW"/>
</dbReference>
<keyword evidence="2" id="KW-0159">Chromosome partition</keyword>
<reference evidence="6 7" key="1">
    <citation type="journal article" date="2017" name="BMC Genomics">
        <title>Genome sequencing of 39 Akkermansia muciniphila isolates reveals its population structure, genomic and functional diverisity, and global distribution in mammalian gut microbiotas.</title>
        <authorList>
            <person name="Guo X."/>
            <person name="Li S."/>
            <person name="Zhang J."/>
            <person name="Wu F."/>
            <person name="Li X."/>
            <person name="Wu D."/>
            <person name="Zhang M."/>
            <person name="Ou Z."/>
            <person name="Jie Z."/>
            <person name="Yan Q."/>
            <person name="Li P."/>
            <person name="Yi J."/>
            <person name="Peng Y."/>
        </authorList>
    </citation>
    <scope>NUCLEOTIDE SEQUENCE [LARGE SCALE GENOMIC DNA]</scope>
    <source>
        <strain evidence="6 7">GP24</strain>
    </source>
</reference>
<feature type="region of interest" description="Disordered" evidence="4">
    <location>
        <begin position="1"/>
        <end position="46"/>
    </location>
</feature>
<dbReference type="CDD" id="cd16393">
    <property type="entry name" value="SPO0J_N"/>
    <property type="match status" value="1"/>
</dbReference>
<dbReference type="EMBL" id="PJKA01000010">
    <property type="protein sequence ID" value="PNC18283.1"/>
    <property type="molecule type" value="Genomic_DNA"/>
</dbReference>
<dbReference type="Gene3D" id="3.90.1530.30">
    <property type="match status" value="1"/>
</dbReference>
<name>A0A2N8HEC2_9BACT</name>
<dbReference type="GO" id="GO:0003677">
    <property type="term" value="F:DNA binding"/>
    <property type="evidence" value="ECO:0007669"/>
    <property type="project" value="UniProtKB-KW"/>
</dbReference>
<evidence type="ECO:0000313" key="7">
    <source>
        <dbReference type="Proteomes" id="UP000236000"/>
    </source>
</evidence>
<dbReference type="GO" id="GO:0045881">
    <property type="term" value="P:positive regulation of sporulation resulting in formation of a cellular spore"/>
    <property type="evidence" value="ECO:0007669"/>
    <property type="project" value="TreeGrafter"/>
</dbReference>
<dbReference type="PANTHER" id="PTHR33375">
    <property type="entry name" value="CHROMOSOME-PARTITIONING PROTEIN PARB-RELATED"/>
    <property type="match status" value="1"/>
</dbReference>